<dbReference type="EMBL" id="CP003379">
    <property type="protein sequence ID" value="AFL89148.1"/>
    <property type="molecule type" value="Genomic_DNA"/>
</dbReference>
<protein>
    <submittedName>
        <fullName evidence="1">Uncharacterized protein</fullName>
    </submittedName>
</protein>
<reference evidence="1 2" key="1">
    <citation type="submission" date="2012-06" db="EMBL/GenBank/DDBJ databases">
        <title>Complete genome of Terriglobus roseus DSM 18391.</title>
        <authorList>
            <consortium name="US DOE Joint Genome Institute (JGI-PGF)"/>
            <person name="Lucas S."/>
            <person name="Copeland A."/>
            <person name="Lapidus A."/>
            <person name="Glavina del Rio T."/>
            <person name="Dalin E."/>
            <person name="Tice H."/>
            <person name="Bruce D."/>
            <person name="Goodwin L."/>
            <person name="Pitluck S."/>
            <person name="Peters L."/>
            <person name="Mikhailova N."/>
            <person name="Munk A.C.C."/>
            <person name="Kyrpides N."/>
            <person name="Mavromatis K."/>
            <person name="Ivanova N."/>
            <person name="Brettin T."/>
            <person name="Detter J.C."/>
            <person name="Han C."/>
            <person name="Larimer F."/>
            <person name="Land M."/>
            <person name="Hauser L."/>
            <person name="Markowitz V."/>
            <person name="Cheng J.-F."/>
            <person name="Hugenholtz P."/>
            <person name="Woyke T."/>
            <person name="Wu D."/>
            <person name="Brambilla E."/>
            <person name="Klenk H.-P."/>
            <person name="Eisen J.A."/>
        </authorList>
    </citation>
    <scope>NUCLEOTIDE SEQUENCE [LARGE SCALE GENOMIC DNA]</scope>
    <source>
        <strain evidence="2">DSM 18391 / NRRL B-41598 / KBS 63</strain>
    </source>
</reference>
<dbReference type="eggNOG" id="ENOG503133D">
    <property type="taxonomic scope" value="Bacteria"/>
</dbReference>
<gene>
    <name evidence="1" type="ordered locus">Terro_2913</name>
</gene>
<dbReference type="AlphaFoldDB" id="I3ZIT0"/>
<evidence type="ECO:0000313" key="1">
    <source>
        <dbReference type="EMBL" id="AFL89148.1"/>
    </source>
</evidence>
<dbReference type="Proteomes" id="UP000006056">
    <property type="component" value="Chromosome"/>
</dbReference>
<evidence type="ECO:0000313" key="2">
    <source>
        <dbReference type="Proteomes" id="UP000006056"/>
    </source>
</evidence>
<accession>I3ZIT0</accession>
<name>I3ZIT0_TERRK</name>
<keyword evidence="2" id="KW-1185">Reference proteome</keyword>
<proteinExistence type="predicted"/>
<dbReference type="KEGG" id="trs:Terro_2913"/>
<sequence length="191" mass="20960">MIDESVSSRRRGSIHRRQVVKLLALSAGTLLAGRLWARSPLKTWRQASDAELREILPARAPVGHEHIETEMRTASGITDGHGEFVAGVVLITTGYAANGKYSHFLTTQIPLEVGTLALAPGEYVLGWEHGDTMLNVHFYDANTEALRGSAEARIIPGLTRVESFRLWSPQTKSILQIGRFGVRYAIGKSAQ</sequence>
<dbReference type="STRING" id="926566.Terro_2913"/>
<organism evidence="1 2">
    <name type="scientific">Terriglobus roseus (strain DSM 18391 / NRRL B-41598 / KBS 63)</name>
    <dbReference type="NCBI Taxonomy" id="926566"/>
    <lineage>
        <taxon>Bacteria</taxon>
        <taxon>Pseudomonadati</taxon>
        <taxon>Acidobacteriota</taxon>
        <taxon>Terriglobia</taxon>
        <taxon>Terriglobales</taxon>
        <taxon>Acidobacteriaceae</taxon>
        <taxon>Terriglobus</taxon>
    </lineage>
</organism>
<dbReference type="HOGENOM" id="CLU_1420822_0_0_0"/>